<feature type="chain" id="PRO_5027108149" evidence="1">
    <location>
        <begin position="24"/>
        <end position="275"/>
    </location>
</feature>
<dbReference type="RefSeq" id="WP_160797048.1">
    <property type="nucleotide sequence ID" value="NZ_WRPA01000012.1"/>
</dbReference>
<protein>
    <submittedName>
        <fullName evidence="2">Sel1 repeat family protein</fullName>
    </submittedName>
</protein>
<sequence length="275" mass="30212">MQRIVNKLLLAAALVAIAPLSYATQLAPCKSTECEAYFDAYTILTNRGHSSAMATLGELYYSGYGTQKDQDKAFKWFRRAAKFGHTTAQYKAGIMYLQASAHQDIDKGITLLKRSAKAAFSPSALALGKIYLQDKLVPSDLAESDKWLSQAYKLNNLEAMKLAKSLRISPDTHSLPLPQLFALVDAEKPVAKDSKSTMEEMEVILVEAPDYAAYFDEEIALLNQSRPDTAKGTGSSIAGRTCLDIWACSSEGDSERIRDLQLSDWGNIALALNVR</sequence>
<dbReference type="GO" id="GO:0036503">
    <property type="term" value="P:ERAD pathway"/>
    <property type="evidence" value="ECO:0007669"/>
    <property type="project" value="TreeGrafter"/>
</dbReference>
<name>A0A6L7HZK7_9GAMM</name>
<feature type="signal peptide" evidence="1">
    <location>
        <begin position="1"/>
        <end position="23"/>
    </location>
</feature>
<dbReference type="InterPro" id="IPR050767">
    <property type="entry name" value="Sel1_AlgK"/>
</dbReference>
<dbReference type="InterPro" id="IPR006597">
    <property type="entry name" value="Sel1-like"/>
</dbReference>
<dbReference type="PANTHER" id="PTHR11102">
    <property type="entry name" value="SEL-1-LIKE PROTEIN"/>
    <property type="match status" value="1"/>
</dbReference>
<dbReference type="SMART" id="SM00671">
    <property type="entry name" value="SEL1"/>
    <property type="match status" value="3"/>
</dbReference>
<dbReference type="Gene3D" id="1.25.40.10">
    <property type="entry name" value="Tetratricopeptide repeat domain"/>
    <property type="match status" value="1"/>
</dbReference>
<dbReference type="PANTHER" id="PTHR11102:SF147">
    <property type="entry name" value="SEL1L ADAPTOR SUBUNIT OF ERAD E3 UBIQUITIN LIGASE"/>
    <property type="match status" value="1"/>
</dbReference>
<reference evidence="2 3" key="1">
    <citation type="submission" date="2019-12" db="EMBL/GenBank/DDBJ databases">
        <title>Shewanella insulae sp. nov., isolated from a tidal flat.</title>
        <authorList>
            <person name="Yoon J.-H."/>
        </authorList>
    </citation>
    <scope>NUCLEOTIDE SEQUENCE [LARGE SCALE GENOMIC DNA]</scope>
    <source>
        <strain evidence="2 3">JBTF-M18</strain>
    </source>
</reference>
<evidence type="ECO:0000256" key="1">
    <source>
        <dbReference type="SAM" id="SignalP"/>
    </source>
</evidence>
<dbReference type="InterPro" id="IPR011990">
    <property type="entry name" value="TPR-like_helical_dom_sf"/>
</dbReference>
<comment type="caution">
    <text evidence="2">The sequence shown here is derived from an EMBL/GenBank/DDBJ whole genome shotgun (WGS) entry which is preliminary data.</text>
</comment>
<keyword evidence="1" id="KW-0732">Signal</keyword>
<evidence type="ECO:0000313" key="3">
    <source>
        <dbReference type="Proteomes" id="UP000474778"/>
    </source>
</evidence>
<gene>
    <name evidence="2" type="ORF">GNT65_13545</name>
</gene>
<organism evidence="2 3">
    <name type="scientific">Shewanella insulae</name>
    <dbReference type="NCBI Taxonomy" id="2681496"/>
    <lineage>
        <taxon>Bacteria</taxon>
        <taxon>Pseudomonadati</taxon>
        <taxon>Pseudomonadota</taxon>
        <taxon>Gammaproteobacteria</taxon>
        <taxon>Alteromonadales</taxon>
        <taxon>Shewanellaceae</taxon>
        <taxon>Shewanella</taxon>
    </lineage>
</organism>
<keyword evidence="3" id="KW-1185">Reference proteome</keyword>
<dbReference type="Pfam" id="PF08238">
    <property type="entry name" value="Sel1"/>
    <property type="match status" value="3"/>
</dbReference>
<evidence type="ECO:0000313" key="2">
    <source>
        <dbReference type="EMBL" id="MXR69686.1"/>
    </source>
</evidence>
<accession>A0A6L7HZK7</accession>
<dbReference type="AlphaFoldDB" id="A0A6L7HZK7"/>
<dbReference type="Proteomes" id="UP000474778">
    <property type="component" value="Unassembled WGS sequence"/>
</dbReference>
<dbReference type="EMBL" id="WRPA01000012">
    <property type="protein sequence ID" value="MXR69686.1"/>
    <property type="molecule type" value="Genomic_DNA"/>
</dbReference>
<proteinExistence type="predicted"/>
<dbReference type="SUPFAM" id="SSF81901">
    <property type="entry name" value="HCP-like"/>
    <property type="match status" value="1"/>
</dbReference>